<evidence type="ECO:0000256" key="4">
    <source>
        <dbReference type="ARBA" id="ARBA00022827"/>
    </source>
</evidence>
<dbReference type="Gene3D" id="3.30.465.10">
    <property type="match status" value="1"/>
</dbReference>
<organism evidence="6 7">
    <name type="scientific">Oceanicola granulosus (strain ATCC BAA-861 / DSM 15982 / KCTC 12143 / HTCC2516)</name>
    <dbReference type="NCBI Taxonomy" id="314256"/>
    <lineage>
        <taxon>Bacteria</taxon>
        <taxon>Pseudomonadati</taxon>
        <taxon>Pseudomonadota</taxon>
        <taxon>Alphaproteobacteria</taxon>
        <taxon>Rhodobacterales</taxon>
        <taxon>Roseobacteraceae</taxon>
        <taxon>Oceanicola</taxon>
    </lineage>
</organism>
<dbReference type="InterPro" id="IPR016166">
    <property type="entry name" value="FAD-bd_PCMH"/>
</dbReference>
<keyword evidence="3" id="KW-0285">Flavoprotein</keyword>
<dbReference type="InterPro" id="IPR004113">
    <property type="entry name" value="FAD-bd_oxidored_4_C"/>
</dbReference>
<dbReference type="FunFam" id="1.10.45.10:FF:000001">
    <property type="entry name" value="D-lactate dehydrogenase mitochondrial"/>
    <property type="match status" value="1"/>
</dbReference>
<dbReference type="InterPro" id="IPR006094">
    <property type="entry name" value="Oxid_FAD_bind_N"/>
</dbReference>
<evidence type="ECO:0000259" key="5">
    <source>
        <dbReference type="PROSITE" id="PS51387"/>
    </source>
</evidence>
<proteinExistence type="inferred from homology"/>
<dbReference type="PANTHER" id="PTHR43716">
    <property type="entry name" value="D-2-HYDROXYGLUTARATE DEHYDROGENASE, MITOCHONDRIAL"/>
    <property type="match status" value="1"/>
</dbReference>
<dbReference type="InterPro" id="IPR016167">
    <property type="entry name" value="FAD-bd_PCMH_sub1"/>
</dbReference>
<evidence type="ECO:0000256" key="3">
    <source>
        <dbReference type="ARBA" id="ARBA00022630"/>
    </source>
</evidence>
<dbReference type="SUPFAM" id="SSF56176">
    <property type="entry name" value="FAD-binding/transporter-associated domain-like"/>
    <property type="match status" value="1"/>
</dbReference>
<dbReference type="Gene3D" id="3.30.70.2740">
    <property type="match status" value="1"/>
</dbReference>
<dbReference type="Gene3D" id="3.30.70.2190">
    <property type="match status" value="1"/>
</dbReference>
<dbReference type="SUPFAM" id="SSF55103">
    <property type="entry name" value="FAD-linked oxidases, C-terminal domain"/>
    <property type="match status" value="1"/>
</dbReference>
<dbReference type="Pfam" id="PF02913">
    <property type="entry name" value="FAD-oxidase_C"/>
    <property type="match status" value="1"/>
</dbReference>
<dbReference type="PROSITE" id="PS51387">
    <property type="entry name" value="FAD_PCMH"/>
    <property type="match status" value="1"/>
</dbReference>
<dbReference type="GO" id="GO:0071949">
    <property type="term" value="F:FAD binding"/>
    <property type="evidence" value="ECO:0007669"/>
    <property type="project" value="InterPro"/>
</dbReference>
<dbReference type="GO" id="GO:0022904">
    <property type="term" value="P:respiratory electron transport chain"/>
    <property type="evidence" value="ECO:0007669"/>
    <property type="project" value="TreeGrafter"/>
</dbReference>
<dbReference type="Gene3D" id="3.30.43.10">
    <property type="entry name" value="Uridine Diphospho-n-acetylenolpyruvylglucosamine Reductase, domain 2"/>
    <property type="match status" value="1"/>
</dbReference>
<dbReference type="InterPro" id="IPR016164">
    <property type="entry name" value="FAD-linked_Oxase-like_C"/>
</dbReference>
<comment type="similarity">
    <text evidence="2">Belongs to the FAD-binding oxidoreductase/transferase type 4 family.</text>
</comment>
<evidence type="ECO:0000256" key="1">
    <source>
        <dbReference type="ARBA" id="ARBA00001974"/>
    </source>
</evidence>
<evidence type="ECO:0000313" key="6">
    <source>
        <dbReference type="EMBL" id="EAR50816.1"/>
    </source>
</evidence>
<dbReference type="InterPro" id="IPR016169">
    <property type="entry name" value="FAD-bd_PCMH_sub2"/>
</dbReference>
<dbReference type="Proteomes" id="UP000003635">
    <property type="component" value="Unassembled WGS sequence"/>
</dbReference>
<dbReference type="HOGENOM" id="CLU_017779_4_1_5"/>
<comment type="cofactor">
    <cofactor evidence="1">
        <name>FAD</name>
        <dbReference type="ChEBI" id="CHEBI:57692"/>
    </cofactor>
</comment>
<name>Q2CDN4_OCEGH</name>
<evidence type="ECO:0000313" key="7">
    <source>
        <dbReference type="Proteomes" id="UP000003635"/>
    </source>
</evidence>
<dbReference type="OrthoDB" id="9811557at2"/>
<dbReference type="Pfam" id="PF01565">
    <property type="entry name" value="FAD_binding_4"/>
    <property type="match status" value="1"/>
</dbReference>
<dbReference type="InterPro" id="IPR036318">
    <property type="entry name" value="FAD-bd_PCMH-like_sf"/>
</dbReference>
<dbReference type="STRING" id="314256.OG2516_09463"/>
<protein>
    <submittedName>
        <fullName evidence="6">Probable oxidoreductase</fullName>
    </submittedName>
</protein>
<dbReference type="InterPro" id="IPR016171">
    <property type="entry name" value="Vanillyl_alc_oxidase_C-sub2"/>
</dbReference>
<comment type="caution">
    <text evidence="6">The sequence shown here is derived from an EMBL/GenBank/DDBJ whole genome shotgun (WGS) entry which is preliminary data.</text>
</comment>
<dbReference type="eggNOG" id="COG0277">
    <property type="taxonomic scope" value="Bacteria"/>
</dbReference>
<dbReference type="AlphaFoldDB" id="Q2CDN4"/>
<accession>Q2CDN4</accession>
<dbReference type="PANTHER" id="PTHR43716:SF2">
    <property type="entry name" value="BLL6224 PROTEIN"/>
    <property type="match status" value="1"/>
</dbReference>
<sequence length="467" mass="48839">MIEQFAAIVGPANVLTGDAAAPWARDWTGNYEGLPAAVVRPASTAEVSQVLAAANAAEVPVVPVSGNTGLNGGAFARDAVVVSLDRMRAIREVRASERVAVVEAGVILSELHDAAEAEGLIFPMTFGARGSARIGGILSTNAGGSNVLRYGNTRQLVLGIEAVLADGRVLDLMTALHKDNTGPALGQLMIGAEGMLGVITGAVLKLAPQPRAYATAMVAVRDLDTALTLLNRLQDASGGAVEAFEYMPANYIARHLEVIAGARPPFDAAHETNILVELGATAARDATPGPDGTVPLAALLEETLAAAFEEGLVADAVVAQTEAQRREMWARRESAAEITFHRRPFVDTDIAVPLHAVQAFLDGIRARLAALDPDADDFVVAHLGDGNIHYTVYPGRDDPALMRAIREAIDDTAVGLGGTFSAEHGIGLSKLGAMARHKNPVALDALRAIKAALDPNDILNRGKTIPR</sequence>
<dbReference type="EMBL" id="AAOT01000022">
    <property type="protein sequence ID" value="EAR50816.1"/>
    <property type="molecule type" value="Genomic_DNA"/>
</dbReference>
<keyword evidence="4" id="KW-0274">FAD</keyword>
<dbReference type="Gene3D" id="1.10.45.10">
    <property type="entry name" value="Vanillyl-alcohol Oxidase, Chain A, domain 4"/>
    <property type="match status" value="1"/>
</dbReference>
<reference evidence="6 7" key="1">
    <citation type="journal article" date="2010" name="J. Bacteriol.">
        <title>Genome sequences of Oceanicola granulosus HTCC2516(T) and Oceanicola batsensis HTCC2597(TDelta).</title>
        <authorList>
            <person name="Thrash J.C."/>
            <person name="Cho J.C."/>
            <person name="Vergin K.L."/>
            <person name="Giovannoni S.J."/>
        </authorList>
    </citation>
    <scope>NUCLEOTIDE SEQUENCE [LARGE SCALE GENOMIC DNA]</scope>
    <source>
        <strain evidence="7">ATCC BAA-861 / DSM 15982 / KCTC 12143 / HTCC2516</strain>
    </source>
</reference>
<keyword evidence="7" id="KW-1185">Reference proteome</keyword>
<gene>
    <name evidence="6" type="ORF">OG2516_09463</name>
</gene>
<dbReference type="InterPro" id="IPR051264">
    <property type="entry name" value="FAD-oxidored/transferase_4"/>
</dbReference>
<feature type="domain" description="FAD-binding PCMH-type" evidence="5">
    <location>
        <begin position="31"/>
        <end position="209"/>
    </location>
</feature>
<dbReference type="GO" id="GO:0003824">
    <property type="term" value="F:catalytic activity"/>
    <property type="evidence" value="ECO:0007669"/>
    <property type="project" value="InterPro"/>
</dbReference>
<dbReference type="RefSeq" id="WP_007255414.1">
    <property type="nucleotide sequence ID" value="NZ_CH724107.1"/>
</dbReference>
<evidence type="ECO:0000256" key="2">
    <source>
        <dbReference type="ARBA" id="ARBA00008000"/>
    </source>
</evidence>